<evidence type="ECO:0000256" key="1">
    <source>
        <dbReference type="SAM" id="Phobius"/>
    </source>
</evidence>
<dbReference type="RefSeq" id="WP_126050975.1">
    <property type="nucleotide sequence ID" value="NZ_QYTV02000004.1"/>
</dbReference>
<sequence>MMGLTSLLVLVGVAGILIWGIKGMQQNVLKNKRYVKILLMGYGIVLIASVFVFEVLPINKDEPDFSSSSDSQMEKEMNRVNDALFNGRTEEVDSRYVLNEWQWNYNGKELRLKNQDWLNGTVIVERKAENDGIVEGAFYANSVVGGIDLTNEYQSWDVKLEKDILHLKGKWEEKNLEFTVFEKEFVIIQFTGERKGGMGFGGFMEINYLYLKVPKDLKLVPENEDIYIHYVGEDD</sequence>
<comment type="caution">
    <text evidence="2">The sequence shown here is derived from an EMBL/GenBank/DDBJ whole genome shotgun (WGS) entry which is preliminary data.</text>
</comment>
<gene>
    <name evidence="2" type="ORF">D4T97_012055</name>
</gene>
<protein>
    <submittedName>
        <fullName evidence="2">Uncharacterized protein</fullName>
    </submittedName>
</protein>
<dbReference type="OrthoDB" id="2842789at2"/>
<dbReference type="AlphaFoldDB" id="A0A429Y093"/>
<keyword evidence="1" id="KW-0812">Transmembrane</keyword>
<evidence type="ECO:0000313" key="2">
    <source>
        <dbReference type="EMBL" id="RST74389.1"/>
    </source>
</evidence>
<accession>A0A429Y093</accession>
<feature type="transmembrane region" description="Helical" evidence="1">
    <location>
        <begin position="6"/>
        <end position="25"/>
    </location>
</feature>
<proteinExistence type="predicted"/>
<reference evidence="2" key="1">
    <citation type="submission" date="2018-12" db="EMBL/GenBank/DDBJ databases">
        <authorList>
            <person name="Sun L."/>
            <person name="Chen Z."/>
        </authorList>
    </citation>
    <scope>NUCLEOTIDE SEQUENCE [LARGE SCALE GENOMIC DNA]</scope>
    <source>
        <strain evidence="2">3-2-2</strain>
    </source>
</reference>
<keyword evidence="3" id="KW-1185">Reference proteome</keyword>
<organism evidence="2 3">
    <name type="scientific">Siminovitchia acidinfaciens</name>
    <dbReference type="NCBI Taxonomy" id="2321395"/>
    <lineage>
        <taxon>Bacteria</taxon>
        <taxon>Bacillati</taxon>
        <taxon>Bacillota</taxon>
        <taxon>Bacilli</taxon>
        <taxon>Bacillales</taxon>
        <taxon>Bacillaceae</taxon>
        <taxon>Siminovitchia</taxon>
    </lineage>
</organism>
<dbReference type="Proteomes" id="UP000287156">
    <property type="component" value="Unassembled WGS sequence"/>
</dbReference>
<keyword evidence="1" id="KW-0472">Membrane</keyword>
<evidence type="ECO:0000313" key="3">
    <source>
        <dbReference type="Proteomes" id="UP000287156"/>
    </source>
</evidence>
<dbReference type="EMBL" id="QYTV02000004">
    <property type="protein sequence ID" value="RST74389.1"/>
    <property type="molecule type" value="Genomic_DNA"/>
</dbReference>
<name>A0A429Y093_9BACI</name>
<feature type="transmembrane region" description="Helical" evidence="1">
    <location>
        <begin position="37"/>
        <end position="58"/>
    </location>
</feature>
<keyword evidence="1" id="KW-1133">Transmembrane helix</keyword>